<evidence type="ECO:0000259" key="2">
    <source>
        <dbReference type="SMART" id="SM00014"/>
    </source>
</evidence>
<accession>A0A975H523</accession>
<dbReference type="Gene3D" id="1.20.144.10">
    <property type="entry name" value="Phosphatidic acid phosphatase type 2/haloperoxidase"/>
    <property type="match status" value="1"/>
</dbReference>
<keyword evidence="4" id="KW-1185">Reference proteome</keyword>
<dbReference type="SUPFAM" id="SSF48317">
    <property type="entry name" value="Acid phosphatase/Vanadium-dependent haloperoxidase"/>
    <property type="match status" value="1"/>
</dbReference>
<dbReference type="InterPro" id="IPR036938">
    <property type="entry name" value="PAP2/HPO_sf"/>
</dbReference>
<dbReference type="AlphaFoldDB" id="A0A975H523"/>
<sequence length="287" mass="29656">MLHRAPAFFTLTCTLAASALLIACGLWLAGQATNMAWFQRINGAGPLVLDAAAANLTLLGSGYAVILLMLAGDRGHGMGPALALRTLLIGALLARAGKLALSEPRPLSVLGADAVHVVGTPIVSSNALPSGHTLTAFAGALALWWIWRAASKNLPAWRAALGLMLLLALASGVAWSRVAVGAHWPADVLAGAGCGLLAATLALCWENHGRWALVLRQPLAQRAVGGAEIAIALVWLTLDTHQPGTQALQWAIGAVGLASGMARLWHQRRTVAGPRQQAALDGRAPAP</sequence>
<dbReference type="KEGG" id="otd:J1M35_15605"/>
<feature type="transmembrane region" description="Helical" evidence="1">
    <location>
        <begin position="248"/>
        <end position="265"/>
    </location>
</feature>
<dbReference type="EMBL" id="CP071796">
    <property type="protein sequence ID" value="QTD44507.1"/>
    <property type="molecule type" value="Genomic_DNA"/>
</dbReference>
<dbReference type="RefSeq" id="WP_208008071.1">
    <property type="nucleotide sequence ID" value="NZ_CP071796.1"/>
</dbReference>
<dbReference type="CDD" id="cd01610">
    <property type="entry name" value="PAP2_like"/>
    <property type="match status" value="1"/>
</dbReference>
<feature type="transmembrane region" description="Helical" evidence="1">
    <location>
        <begin position="159"/>
        <end position="176"/>
    </location>
</feature>
<keyword evidence="1" id="KW-1133">Transmembrane helix</keyword>
<dbReference type="PROSITE" id="PS51257">
    <property type="entry name" value="PROKAR_LIPOPROTEIN"/>
    <property type="match status" value="1"/>
</dbReference>
<protein>
    <submittedName>
        <fullName evidence="3">Phosphatase PAP2 family protein</fullName>
    </submittedName>
</protein>
<keyword evidence="1" id="KW-0812">Transmembrane</keyword>
<feature type="domain" description="Phosphatidic acid phosphatase type 2/haloperoxidase" evidence="2">
    <location>
        <begin position="78"/>
        <end position="203"/>
    </location>
</feature>
<proteinExistence type="predicted"/>
<dbReference type="InterPro" id="IPR000326">
    <property type="entry name" value="PAP2/HPO"/>
</dbReference>
<evidence type="ECO:0000313" key="4">
    <source>
        <dbReference type="Proteomes" id="UP000663903"/>
    </source>
</evidence>
<feature type="transmembrane region" description="Helical" evidence="1">
    <location>
        <begin position="188"/>
        <end position="207"/>
    </location>
</feature>
<dbReference type="SMART" id="SM00014">
    <property type="entry name" value="acidPPc"/>
    <property type="match status" value="1"/>
</dbReference>
<dbReference type="PANTHER" id="PTHR14969">
    <property type="entry name" value="SPHINGOSINE-1-PHOSPHATE PHOSPHOHYDROLASE"/>
    <property type="match status" value="1"/>
</dbReference>
<feature type="transmembrane region" description="Helical" evidence="1">
    <location>
        <begin position="82"/>
        <end position="101"/>
    </location>
</feature>
<organism evidence="3 4">
    <name type="scientific">Ottowia testudinis</name>
    <dbReference type="NCBI Taxonomy" id="2816950"/>
    <lineage>
        <taxon>Bacteria</taxon>
        <taxon>Pseudomonadati</taxon>
        <taxon>Pseudomonadota</taxon>
        <taxon>Betaproteobacteria</taxon>
        <taxon>Burkholderiales</taxon>
        <taxon>Comamonadaceae</taxon>
        <taxon>Ottowia</taxon>
    </lineage>
</organism>
<feature type="transmembrane region" description="Helical" evidence="1">
    <location>
        <begin position="127"/>
        <end position="147"/>
    </location>
</feature>
<evidence type="ECO:0000313" key="3">
    <source>
        <dbReference type="EMBL" id="QTD44507.1"/>
    </source>
</evidence>
<keyword evidence="1" id="KW-0472">Membrane</keyword>
<dbReference type="Pfam" id="PF01569">
    <property type="entry name" value="PAP2"/>
    <property type="match status" value="1"/>
</dbReference>
<evidence type="ECO:0000256" key="1">
    <source>
        <dbReference type="SAM" id="Phobius"/>
    </source>
</evidence>
<dbReference type="PANTHER" id="PTHR14969:SF13">
    <property type="entry name" value="AT30094P"/>
    <property type="match status" value="1"/>
</dbReference>
<name>A0A975H523_9BURK</name>
<dbReference type="Proteomes" id="UP000663903">
    <property type="component" value="Chromosome"/>
</dbReference>
<reference evidence="3" key="1">
    <citation type="submission" date="2021-03" db="EMBL/GenBank/DDBJ databases">
        <title>Ottowia sp. 27C isolated from the cloaca of a Giant Asian pond turtle (Heosemys grandis).</title>
        <authorList>
            <person name="Spergser J."/>
            <person name="Busse H.-J."/>
        </authorList>
    </citation>
    <scope>NUCLEOTIDE SEQUENCE</scope>
    <source>
        <strain evidence="3">27C</strain>
    </source>
</reference>
<gene>
    <name evidence="3" type="ORF">J1M35_15605</name>
</gene>
<feature type="transmembrane region" description="Helical" evidence="1">
    <location>
        <begin position="219"/>
        <end position="236"/>
    </location>
</feature>
<feature type="transmembrane region" description="Helical" evidence="1">
    <location>
        <begin position="47"/>
        <end position="70"/>
    </location>
</feature>